<dbReference type="AlphaFoldDB" id="A0A2A4F8P3"/>
<comment type="caution">
    <text evidence="3">The sequence shown here is derived from an EMBL/GenBank/DDBJ whole genome shotgun (WGS) entry which is preliminary data.</text>
</comment>
<keyword evidence="5" id="KW-1185">Reference proteome</keyword>
<name>A0A2A4F8P3_9BURK</name>
<evidence type="ECO:0000256" key="1">
    <source>
        <dbReference type="SAM" id="MobiDB-lite"/>
    </source>
</evidence>
<reference evidence="2" key="2">
    <citation type="submission" date="2022-09" db="EMBL/GenBank/DDBJ databases">
        <authorList>
            <person name="Fergusson C."/>
            <person name="Paulo B.S."/>
            <person name="Eustaquio A.S."/>
            <person name="Linington R."/>
        </authorList>
    </citation>
    <scope>NUCLEOTIDE SEQUENCE</scope>
    <source>
        <strain evidence="2">RL17-338-BIF-B</strain>
    </source>
</reference>
<feature type="region of interest" description="Disordered" evidence="1">
    <location>
        <begin position="1"/>
        <end position="33"/>
    </location>
</feature>
<reference evidence="3 4" key="1">
    <citation type="submission" date="2017-01" db="EMBL/GenBank/DDBJ databases">
        <title>Whole-Genome Shotgun Sequencing of Two beta-Proteobacterial Species in Search of the Bulgecin Biosynthetic Cluster.</title>
        <authorList>
            <person name="Horsman M.E."/>
            <person name="Marous D.R."/>
            <person name="Li R."/>
            <person name="Oliver R.A."/>
            <person name="Byun B."/>
            <person name="Emrich S.J."/>
            <person name="Boggess B."/>
            <person name="Townsend C.A."/>
            <person name="Mobashery S."/>
        </authorList>
    </citation>
    <scope>NUCLEOTIDE SEQUENCE [LARGE SCALE GENOMIC DNA]</scope>
    <source>
        <strain evidence="3 4">ATCC 31363</strain>
    </source>
</reference>
<evidence type="ECO:0000313" key="5">
    <source>
        <dbReference type="Proteomes" id="UP001469089"/>
    </source>
</evidence>
<protein>
    <submittedName>
        <fullName evidence="3">Uncharacterized protein</fullName>
    </submittedName>
</protein>
<evidence type="ECO:0000313" key="3">
    <source>
        <dbReference type="EMBL" id="PCE28766.1"/>
    </source>
</evidence>
<accession>A0A2A4F8P3</accession>
<evidence type="ECO:0000313" key="2">
    <source>
        <dbReference type="EMBL" id="MEQ5838533.1"/>
    </source>
</evidence>
<dbReference type="RefSeq" id="WP_096716491.1">
    <property type="nucleotide sequence ID" value="NZ_JAOALG010000001.1"/>
</dbReference>
<proteinExistence type="predicted"/>
<gene>
    <name evidence="3" type="ORF">BWP39_00825</name>
    <name evidence="2" type="ORF">N0A02_03665</name>
</gene>
<dbReference type="Proteomes" id="UP000218022">
    <property type="component" value="Unassembled WGS sequence"/>
</dbReference>
<sequence length="60" mass="6066">MADHLNGRERVSHTMPPVPQSNPGPVGLAATDLASGSPSIHSAGSTGVTRFFVAPGSLVQ</sequence>
<dbReference type="EMBL" id="JAOALG010000001">
    <property type="protein sequence ID" value="MEQ5838533.1"/>
    <property type="molecule type" value="Genomic_DNA"/>
</dbReference>
<dbReference type="Proteomes" id="UP001469089">
    <property type="component" value="Unassembled WGS sequence"/>
</dbReference>
<organism evidence="3 4">
    <name type="scientific">Paraburkholderia acidicola</name>
    <dbReference type="NCBI Taxonomy" id="1912599"/>
    <lineage>
        <taxon>Bacteria</taxon>
        <taxon>Pseudomonadati</taxon>
        <taxon>Pseudomonadota</taxon>
        <taxon>Betaproteobacteria</taxon>
        <taxon>Burkholderiales</taxon>
        <taxon>Burkholderiaceae</taxon>
        <taxon>Paraburkholderia</taxon>
    </lineage>
</organism>
<feature type="compositionally biased region" description="Basic and acidic residues" evidence="1">
    <location>
        <begin position="1"/>
        <end position="12"/>
    </location>
</feature>
<reference evidence="2 5" key="3">
    <citation type="journal article" date="2024" name="Chem. Sci.">
        <title>Discovery of a lagriamide polyketide by integrated genome mining, isotopic labeling, and untargeted metabolomics.</title>
        <authorList>
            <person name="Fergusson C.H."/>
            <person name="Saulog J."/>
            <person name="Paulo B.S."/>
            <person name="Wilson D.M."/>
            <person name="Liu D.Y."/>
            <person name="Morehouse N.J."/>
            <person name="Waterworth S."/>
            <person name="Barkei J."/>
            <person name="Gray C.A."/>
            <person name="Kwan J.C."/>
            <person name="Eustaquio A.S."/>
            <person name="Linington R.G."/>
        </authorList>
    </citation>
    <scope>NUCLEOTIDE SEQUENCE [LARGE SCALE GENOMIC DNA]</scope>
    <source>
        <strain evidence="2 5">RL17-338-BIF-B</strain>
    </source>
</reference>
<evidence type="ECO:0000313" key="4">
    <source>
        <dbReference type="Proteomes" id="UP000218022"/>
    </source>
</evidence>
<dbReference type="EMBL" id="MTZV01000001">
    <property type="protein sequence ID" value="PCE28766.1"/>
    <property type="molecule type" value="Genomic_DNA"/>
</dbReference>